<evidence type="ECO:0000256" key="1">
    <source>
        <dbReference type="SAM" id="Coils"/>
    </source>
</evidence>
<dbReference type="PANTHER" id="PTHR38032:SF1">
    <property type="entry name" value="RNA-BINDING PROTEIN KHPB N-TERMINAL DOMAIN-CONTAINING PROTEIN"/>
    <property type="match status" value="1"/>
</dbReference>
<comment type="caution">
    <text evidence="3">The sequence shown here is derived from an EMBL/GenBank/DDBJ whole genome shotgun (WGS) entry which is preliminary data.</text>
</comment>
<organism evidence="3 4">
    <name type="scientific">Candidatus Raymondbacteria bacterium RIFOXYD12_FULL_49_13</name>
    <dbReference type="NCBI Taxonomy" id="1817890"/>
    <lineage>
        <taxon>Bacteria</taxon>
        <taxon>Raymondiibacteriota</taxon>
    </lineage>
</organism>
<name>A0A1F7FG00_UNCRA</name>
<evidence type="ECO:0000259" key="2">
    <source>
        <dbReference type="Pfam" id="PF20250"/>
    </source>
</evidence>
<dbReference type="Pfam" id="PF03961">
    <property type="entry name" value="FapA"/>
    <property type="match status" value="1"/>
</dbReference>
<evidence type="ECO:0000313" key="4">
    <source>
        <dbReference type="Proteomes" id="UP000179243"/>
    </source>
</evidence>
<feature type="coiled-coil region" evidence="1">
    <location>
        <begin position="552"/>
        <end position="621"/>
    </location>
</feature>
<dbReference type="AlphaFoldDB" id="A0A1F7FG00"/>
<proteinExistence type="predicted"/>
<gene>
    <name evidence="3" type="ORF">A2519_05415</name>
</gene>
<dbReference type="EMBL" id="MFYX01000055">
    <property type="protein sequence ID" value="OGK05528.1"/>
    <property type="molecule type" value="Genomic_DNA"/>
</dbReference>
<accession>A0A1F7FG00</accession>
<evidence type="ECO:0000313" key="3">
    <source>
        <dbReference type="EMBL" id="OGK05528.1"/>
    </source>
</evidence>
<dbReference type="InterPro" id="IPR046866">
    <property type="entry name" value="FapA_N"/>
</dbReference>
<dbReference type="InterPro" id="IPR046865">
    <property type="entry name" value="FapA_b_solenoid"/>
</dbReference>
<feature type="domain" description="Flagellar Assembly Protein A N-terminal region" evidence="2">
    <location>
        <begin position="17"/>
        <end position="199"/>
    </location>
</feature>
<protein>
    <recommendedName>
        <fullName evidence="2">Flagellar Assembly Protein A N-terminal region domain-containing protein</fullName>
    </recommendedName>
</protein>
<feature type="domain" description="Flagellar Assembly Protein A N-terminal region" evidence="2">
    <location>
        <begin position="214"/>
        <end position="388"/>
    </location>
</feature>
<dbReference type="PANTHER" id="PTHR38032">
    <property type="entry name" value="POLYMERASE-RELATED"/>
    <property type="match status" value="1"/>
</dbReference>
<reference evidence="3 4" key="1">
    <citation type="journal article" date="2016" name="Nat. Commun.">
        <title>Thousands of microbial genomes shed light on interconnected biogeochemical processes in an aquifer system.</title>
        <authorList>
            <person name="Anantharaman K."/>
            <person name="Brown C.T."/>
            <person name="Hug L.A."/>
            <person name="Sharon I."/>
            <person name="Castelle C.J."/>
            <person name="Probst A.J."/>
            <person name="Thomas B.C."/>
            <person name="Singh A."/>
            <person name="Wilkins M.J."/>
            <person name="Karaoz U."/>
            <person name="Brodie E.L."/>
            <person name="Williams K.H."/>
            <person name="Hubbard S.S."/>
            <person name="Banfield J.F."/>
        </authorList>
    </citation>
    <scope>NUCLEOTIDE SEQUENCE [LARGE SCALE GENOMIC DNA]</scope>
</reference>
<sequence>MTDEHADSPNAGTPPSIEIHVSSDNMSASLSVMPVSNQTGNITADEIFDKLNEKKIVFGVEEHKIQAIVQRFNASKSRIESEEIARGKLPKPGRKGEIKPAVAAFTDRVRLEQLKKESKDIHIADMLAINNRVKRVDHGDLAAKRGPRKKGEDGQDIFGRLIENKDYLDTQEIIGHNIAPSDDSETYRSNITGIVTFFDNTLDVVQVDFNAKFLITVAKDLMSATGIFLPPGEKGAMFTSTMITAALHENHVSSGILESVIQDVVNSVNANGEPVADLVIARGQPAIHGSNGKIEYFFATGGSLKPKHKEDGSVDFKELSIIITAAEGQELARLHPPTKGTPGHDITGKELSAMDGSPLKLPAGPNTGAHAHNPDILIALKSGNVSVKGSLVEVSEGYSINGDVDFSTGNIHYGQSVHIRKDIKSGFDVIVGGDLDIGGIVEDAKINAQGNVLIKQGFLGSGKGEIVANGSVNVGFIRNQTIKAKGDVVVAKEAINAHIYARNCVTFYGKSLSAVGGKISAYREIEGFVFGNLQGTRTELEVGVDFTLIEEKYKTEEKIKELGTNKKKVEENLDKFEKMKKLKKALQPKQEFLYKKLMSLLEKITAQLDALQKRKEMIEQKITSIGKARILVKDRLYPGVFIKIGDRNFPVQNEVVGKKTIMLVDGDIKFL</sequence>
<dbReference type="Pfam" id="PF20250">
    <property type="entry name" value="FapA_N"/>
    <property type="match status" value="2"/>
</dbReference>
<dbReference type="InterPro" id="IPR005646">
    <property type="entry name" value="FapA"/>
</dbReference>
<keyword evidence="1" id="KW-0175">Coiled coil</keyword>
<dbReference type="Proteomes" id="UP000179243">
    <property type="component" value="Unassembled WGS sequence"/>
</dbReference>